<evidence type="ECO:0000313" key="1">
    <source>
        <dbReference type="EMBL" id="KAH7997866.1"/>
    </source>
</evidence>
<protein>
    <submittedName>
        <fullName evidence="1">Uncharacterized protein</fullName>
    </submittedName>
</protein>
<sequence length="717" mass="79903">MQVKQTAEETSLQHQGSRENKQLYGLLTTLIQGLNSTDPGVQEKAIADTEKRFSSIKEKEENDSSRRVDRSLVNTRPSVKDLPDQEGLTNPEGFMAALEKDAKERARRRKKNEALANALKEQGNDAFGKGDYAAAIQKYTEGLRKQKDMPVLYTNRAQAYIKLQEYEKAVLDCEWALRCDEKYLKAFFHMGKACLALKQYSKSRDCFMKVLEIDPQKGKLCKDCLNEVDLEEKRQREEEETTKELESGKCTAVSVIKLLQKLNRPNENALFYVGGIQLLTDTIKDCTEQTLFRTNNGFSIINDNEVIRCAFHPETTSPAEVELSLSLLLLWQAVCKGNEENQRLLLTHPYVNSQLPTLLLSEVTTIQEQSLALLSLYAQTEHGRSLLIRHLDLTKWLQILMSFVTVSDSRASCAMNLLTSLNMDEKFKIQCRIKLSTEVLPLFAQLLNSLKTVNQAALVQCISIMGDICSDTVIRMQMAESQECWLACLNLVDECWSESRGSRYPACLQAILGLMMNLCLESSLAIQELAEEISQRCMSLLSSQDGTVVTRAVGLLSRILPASPAAVEGRVKQGLVMKMIRFLKVGGQVTSGYAIKTLAVCAKSSRQAQEEIVKLDKKCSMLLKLLLSEDETVAGNAAFCLGRCLEVPGTATDLLSTNVVRILLKLAGGNARKVSVQENAAITLGKLCMADARHTNRLRELNGMAVLASATKHMQGF</sequence>
<keyword evidence="2" id="KW-1185">Reference proteome</keyword>
<dbReference type="EMBL" id="CM037625">
    <property type="protein sequence ID" value="KAH7997866.1"/>
    <property type="molecule type" value="Genomic_DNA"/>
</dbReference>
<reference evidence="1" key="1">
    <citation type="submission" date="2021-08" db="EMBL/GenBank/DDBJ databases">
        <title>The first chromosome-level gecko genome reveals the dynamic sex chromosomes of Neotropical dwarf geckos (Sphaerodactylidae: Sphaerodactylus).</title>
        <authorList>
            <person name="Pinto B.J."/>
            <person name="Keating S.E."/>
            <person name="Gamble T."/>
        </authorList>
    </citation>
    <scope>NUCLEOTIDE SEQUENCE</scope>
    <source>
        <strain evidence="1">TG3544</strain>
    </source>
</reference>
<accession>A0ACB8EYE8</accession>
<organism evidence="1 2">
    <name type="scientific">Sphaerodactylus townsendi</name>
    <dbReference type="NCBI Taxonomy" id="933632"/>
    <lineage>
        <taxon>Eukaryota</taxon>
        <taxon>Metazoa</taxon>
        <taxon>Chordata</taxon>
        <taxon>Craniata</taxon>
        <taxon>Vertebrata</taxon>
        <taxon>Euteleostomi</taxon>
        <taxon>Lepidosauria</taxon>
        <taxon>Squamata</taxon>
        <taxon>Bifurcata</taxon>
        <taxon>Gekkota</taxon>
        <taxon>Sphaerodactylidae</taxon>
        <taxon>Sphaerodactylus</taxon>
    </lineage>
</organism>
<gene>
    <name evidence="1" type="ORF">K3G42_009615</name>
</gene>
<proteinExistence type="predicted"/>
<evidence type="ECO:0000313" key="2">
    <source>
        <dbReference type="Proteomes" id="UP000827872"/>
    </source>
</evidence>
<name>A0ACB8EYE8_9SAUR</name>
<dbReference type="Proteomes" id="UP000827872">
    <property type="component" value="Linkage Group LG12"/>
</dbReference>
<comment type="caution">
    <text evidence="1">The sequence shown here is derived from an EMBL/GenBank/DDBJ whole genome shotgun (WGS) entry which is preliminary data.</text>
</comment>